<evidence type="ECO:0000259" key="2">
    <source>
        <dbReference type="Pfam" id="PF02720"/>
    </source>
</evidence>
<dbReference type="eggNOG" id="COG1403">
    <property type="taxonomic scope" value="Bacteria"/>
</dbReference>
<evidence type="ECO:0000313" key="4">
    <source>
        <dbReference type="Proteomes" id="UP000035034"/>
    </source>
</evidence>
<proteinExistence type="predicted"/>
<dbReference type="Pfam" id="PF02720">
    <property type="entry name" value="DUF222"/>
    <property type="match status" value="1"/>
</dbReference>
<accession>H0R138</accession>
<feature type="domain" description="DUF222" evidence="2">
    <location>
        <begin position="23"/>
        <end position="264"/>
    </location>
</feature>
<reference evidence="3 4" key="1">
    <citation type="submission" date="2011-12" db="EMBL/GenBank/DDBJ databases">
        <title>Whole genome shotgun sequence of Gordonia effusa NBRC 100432.</title>
        <authorList>
            <person name="Yoshida I."/>
            <person name="Takarada H."/>
            <person name="Hosoyama A."/>
            <person name="Tsuchikane K."/>
            <person name="Katsumata H."/>
            <person name="Yamazaki S."/>
            <person name="Fujita N."/>
        </authorList>
    </citation>
    <scope>NUCLEOTIDE SEQUENCE [LARGE SCALE GENOMIC DNA]</scope>
    <source>
        <strain evidence="3 4">NBRC 100432</strain>
    </source>
</reference>
<evidence type="ECO:0000313" key="3">
    <source>
        <dbReference type="EMBL" id="GAB18789.1"/>
    </source>
</evidence>
<dbReference type="CDD" id="cd00085">
    <property type="entry name" value="HNHc"/>
    <property type="match status" value="1"/>
</dbReference>
<gene>
    <name evidence="3" type="ORF">GOEFS_064_00280</name>
</gene>
<dbReference type="EMBL" id="BAEH01000064">
    <property type="protein sequence ID" value="GAB18789.1"/>
    <property type="molecule type" value="Genomic_DNA"/>
</dbReference>
<dbReference type="InterPro" id="IPR003870">
    <property type="entry name" value="DUF222"/>
</dbReference>
<dbReference type="STRING" id="1077974.GOEFS_064_00280"/>
<comment type="caution">
    <text evidence="3">The sequence shown here is derived from an EMBL/GenBank/DDBJ whole genome shotgun (WGS) entry which is preliminary data.</text>
</comment>
<dbReference type="Proteomes" id="UP000035034">
    <property type="component" value="Unassembled WGS sequence"/>
</dbReference>
<dbReference type="InterPro" id="IPR003615">
    <property type="entry name" value="HNH_nuc"/>
</dbReference>
<feature type="compositionally biased region" description="Basic and acidic residues" evidence="1">
    <location>
        <begin position="429"/>
        <end position="451"/>
    </location>
</feature>
<protein>
    <recommendedName>
        <fullName evidence="2">DUF222 domain-containing protein</fullName>
    </recommendedName>
</protein>
<organism evidence="3 4">
    <name type="scientific">Gordonia effusa NBRC 100432</name>
    <dbReference type="NCBI Taxonomy" id="1077974"/>
    <lineage>
        <taxon>Bacteria</taxon>
        <taxon>Bacillati</taxon>
        <taxon>Actinomycetota</taxon>
        <taxon>Actinomycetes</taxon>
        <taxon>Mycobacteriales</taxon>
        <taxon>Gordoniaceae</taxon>
        <taxon>Gordonia</taxon>
    </lineage>
</organism>
<name>H0R138_9ACTN</name>
<feature type="region of interest" description="Disordered" evidence="1">
    <location>
        <begin position="411"/>
        <end position="478"/>
    </location>
</feature>
<sequence>MHDQLTPGTGDADARLIAEHNQVAARYAVTGSISQAAAMRQLNEALAMVYRLPLVGERLRDGVIAPWQFSRIVTRSDLIDGQGYRSEVDAEVANQLDRKGSWSARRLDALVDSAIFRHDPDAIRQRHHTANQHRNASVDPLADGMAELRVTTTAEDARVALAAINQLITHVCCPNDPRRRGAQRSDAIIARLNGLPFECDCTPTETGIACTGQPDTIELSHANVQIALHVITEQTTLADNDNDGMGYIDGHGIITSEHVRNIAARPDCHQTTMPPKPVQPQSNSGKPNLPMPCLPSNPYRFSTAFDTYIRARDLGCTMPGCDRSAWTTQLDHCREYNTNDPAAGGRTEAANIHALCVFHHLLKTGEHGWLDDMTADTNGHTHYQVRTPEGIWITGPTFTGTDIFETLSTIRFADPPPARANNATPRQQRTIDKHQRRQHEREQNRQAREAAEQAAPTIRSVGRQPHTETSDTDGDPPF</sequence>
<keyword evidence="4" id="KW-1185">Reference proteome</keyword>
<dbReference type="AlphaFoldDB" id="H0R138"/>
<evidence type="ECO:0000256" key="1">
    <source>
        <dbReference type="SAM" id="MobiDB-lite"/>
    </source>
</evidence>